<dbReference type="SMART" id="SM00387">
    <property type="entry name" value="HATPase_c"/>
    <property type="match status" value="1"/>
</dbReference>
<dbReference type="InterPro" id="IPR003661">
    <property type="entry name" value="HisK_dim/P_dom"/>
</dbReference>
<dbReference type="Pfam" id="PF02518">
    <property type="entry name" value="HATPase_c"/>
    <property type="match status" value="1"/>
</dbReference>
<evidence type="ECO:0000256" key="8">
    <source>
        <dbReference type="SAM" id="Phobius"/>
    </source>
</evidence>
<sequence>MYPMFSSMGFTICALVFLFLVTIMYLSKKKFKNLENNIFGFMLIFTMFLLVLEIVCVITMKNRDKIPVLNEILCRGYILGAIIWATCLIVYLWSLGTKNPKRTKTILTITSTIIVSVLFIVSCMFPISYQGGNGDLYVIGGEAVYVLYAVSFVMILTILLVLLKNPLNIPLSSRIPIYFVFIFFIVITAFQIFLDYDFNDLTFVFAFGITAMYFTIESQDNKLLNELEKKKEQAEITSNAKTEFLTNMSHEIRTPMNTIMGFSESLLSEDKLTLDMVKKDVESIHTASINLLDLINNILDISRIESGKETIEEKEYGIDNLVFEVNSVISSKINKDVLDFEIEVDKTIPSKYYGDYFKFYKIIVLTLTNALKYTNYGKIDLNITGTKQEDSFSFLVTISNTGHAMKYEDFEKDFDDFVKLENSTQNNIDSVTLGLIIAKRLLGMLGGEIKFLNEKGQGTKYFISLNQKITDETPIGDIFSSEDKKTSSDKILDLTGKKVLVVDDNKINVKLASRLLSKYNFEIDFALSGRKCLEMVEQKKYDLIFLDHMMPDLDGIQTMKLLKQSGYFLPPVIALTANSYTGLKEKYISAGFSDYLSKPINIKELNKI</sequence>
<evidence type="ECO:0000256" key="2">
    <source>
        <dbReference type="ARBA" id="ARBA00012438"/>
    </source>
</evidence>
<protein>
    <recommendedName>
        <fullName evidence="2">histidine kinase</fullName>
        <ecNumber evidence="2">2.7.13.3</ecNumber>
    </recommendedName>
</protein>
<dbReference type="InterPro" id="IPR036890">
    <property type="entry name" value="HATPase_C_sf"/>
</dbReference>
<feature type="transmembrane region" description="Helical" evidence="8">
    <location>
        <begin position="175"/>
        <end position="194"/>
    </location>
</feature>
<feature type="transmembrane region" description="Helical" evidence="8">
    <location>
        <begin position="105"/>
        <end position="127"/>
    </location>
</feature>
<dbReference type="SUPFAM" id="SSF55874">
    <property type="entry name" value="ATPase domain of HSP90 chaperone/DNA topoisomerase II/histidine kinase"/>
    <property type="match status" value="1"/>
</dbReference>
<feature type="modified residue" description="4-aspartylphosphate" evidence="7">
    <location>
        <position position="547"/>
    </location>
</feature>
<feature type="transmembrane region" description="Helical" evidence="8">
    <location>
        <begin position="143"/>
        <end position="163"/>
    </location>
</feature>
<evidence type="ECO:0000256" key="7">
    <source>
        <dbReference type="PROSITE-ProRule" id="PRU00169"/>
    </source>
</evidence>
<accession>A0A9D1IQL7</accession>
<dbReference type="EC" id="2.7.13.3" evidence="2"/>
<feature type="transmembrane region" description="Helical" evidence="8">
    <location>
        <begin position="6"/>
        <end position="26"/>
    </location>
</feature>
<dbReference type="InterPro" id="IPR036097">
    <property type="entry name" value="HisK_dim/P_sf"/>
</dbReference>
<dbReference type="PROSITE" id="PS50110">
    <property type="entry name" value="RESPONSE_REGULATORY"/>
    <property type="match status" value="1"/>
</dbReference>
<evidence type="ECO:0000256" key="1">
    <source>
        <dbReference type="ARBA" id="ARBA00000085"/>
    </source>
</evidence>
<keyword evidence="8" id="KW-0472">Membrane</keyword>
<dbReference type="Pfam" id="PF00072">
    <property type="entry name" value="Response_reg"/>
    <property type="match status" value="1"/>
</dbReference>
<feature type="domain" description="Histidine kinase" evidence="9">
    <location>
        <begin position="247"/>
        <end position="469"/>
    </location>
</feature>
<evidence type="ECO:0000256" key="5">
    <source>
        <dbReference type="ARBA" id="ARBA00022777"/>
    </source>
</evidence>
<dbReference type="Gene3D" id="3.30.565.10">
    <property type="entry name" value="Histidine kinase-like ATPase, C-terminal domain"/>
    <property type="match status" value="1"/>
</dbReference>
<reference evidence="11" key="2">
    <citation type="journal article" date="2021" name="PeerJ">
        <title>Extensive microbial diversity within the chicken gut microbiome revealed by metagenomics and culture.</title>
        <authorList>
            <person name="Gilroy R."/>
            <person name="Ravi A."/>
            <person name="Getino M."/>
            <person name="Pursley I."/>
            <person name="Horton D.L."/>
            <person name="Alikhan N.F."/>
            <person name="Baker D."/>
            <person name="Gharbi K."/>
            <person name="Hall N."/>
            <person name="Watson M."/>
            <person name="Adriaenssens E.M."/>
            <person name="Foster-Nyarko E."/>
            <person name="Jarju S."/>
            <person name="Secka A."/>
            <person name="Antonio M."/>
            <person name="Oren A."/>
            <person name="Chaudhuri R.R."/>
            <person name="La Ragione R."/>
            <person name="Hildebrand F."/>
            <person name="Pallen M.J."/>
        </authorList>
    </citation>
    <scope>NUCLEOTIDE SEQUENCE</scope>
    <source>
        <strain evidence="11">CHK193-30670</strain>
    </source>
</reference>
<dbReference type="Proteomes" id="UP000824074">
    <property type="component" value="Unassembled WGS sequence"/>
</dbReference>
<dbReference type="PANTHER" id="PTHR45339:SF1">
    <property type="entry name" value="HYBRID SIGNAL TRANSDUCTION HISTIDINE KINASE J"/>
    <property type="match status" value="1"/>
</dbReference>
<dbReference type="InterPro" id="IPR011006">
    <property type="entry name" value="CheY-like_superfamily"/>
</dbReference>
<comment type="catalytic activity">
    <reaction evidence="1">
        <text>ATP + protein L-histidine = ADP + protein N-phospho-L-histidine.</text>
        <dbReference type="EC" id="2.7.13.3"/>
    </reaction>
</comment>
<dbReference type="SMART" id="SM00448">
    <property type="entry name" value="REC"/>
    <property type="match status" value="1"/>
</dbReference>
<evidence type="ECO:0000259" key="9">
    <source>
        <dbReference type="PROSITE" id="PS50109"/>
    </source>
</evidence>
<feature type="transmembrane region" description="Helical" evidence="8">
    <location>
        <begin position="72"/>
        <end position="93"/>
    </location>
</feature>
<dbReference type="Pfam" id="PF00512">
    <property type="entry name" value="HisKA"/>
    <property type="match status" value="1"/>
</dbReference>
<keyword evidence="8" id="KW-1133">Transmembrane helix</keyword>
<reference evidence="11" key="1">
    <citation type="submission" date="2020-10" db="EMBL/GenBank/DDBJ databases">
        <authorList>
            <person name="Gilroy R."/>
        </authorList>
    </citation>
    <scope>NUCLEOTIDE SEQUENCE</scope>
    <source>
        <strain evidence="11">CHK193-30670</strain>
    </source>
</reference>
<evidence type="ECO:0000259" key="10">
    <source>
        <dbReference type="PROSITE" id="PS50110"/>
    </source>
</evidence>
<proteinExistence type="predicted"/>
<feature type="domain" description="Response regulatory" evidence="10">
    <location>
        <begin position="498"/>
        <end position="608"/>
    </location>
</feature>
<dbReference type="AlphaFoldDB" id="A0A9D1IQL7"/>
<keyword evidence="3 7" id="KW-0597">Phosphoprotein</keyword>
<evidence type="ECO:0000256" key="6">
    <source>
        <dbReference type="ARBA" id="ARBA00023012"/>
    </source>
</evidence>
<dbReference type="SUPFAM" id="SSF47384">
    <property type="entry name" value="Homodimeric domain of signal transducing histidine kinase"/>
    <property type="match status" value="1"/>
</dbReference>
<keyword evidence="4" id="KW-0808">Transferase</keyword>
<dbReference type="Gene3D" id="3.40.50.2300">
    <property type="match status" value="1"/>
</dbReference>
<dbReference type="SUPFAM" id="SSF52172">
    <property type="entry name" value="CheY-like"/>
    <property type="match status" value="1"/>
</dbReference>
<dbReference type="Gene3D" id="1.10.287.130">
    <property type="match status" value="1"/>
</dbReference>
<evidence type="ECO:0000313" key="11">
    <source>
        <dbReference type="EMBL" id="HIU40139.1"/>
    </source>
</evidence>
<keyword evidence="8" id="KW-0812">Transmembrane</keyword>
<gene>
    <name evidence="11" type="ORF">IAB68_02410</name>
</gene>
<dbReference type="InterPro" id="IPR001789">
    <property type="entry name" value="Sig_transdc_resp-reg_receiver"/>
</dbReference>
<dbReference type="PROSITE" id="PS50109">
    <property type="entry name" value="HIS_KIN"/>
    <property type="match status" value="1"/>
</dbReference>
<dbReference type="InterPro" id="IPR003594">
    <property type="entry name" value="HATPase_dom"/>
</dbReference>
<evidence type="ECO:0000313" key="12">
    <source>
        <dbReference type="Proteomes" id="UP000824074"/>
    </source>
</evidence>
<evidence type="ECO:0000256" key="3">
    <source>
        <dbReference type="ARBA" id="ARBA00022553"/>
    </source>
</evidence>
<keyword evidence="5" id="KW-0418">Kinase</keyword>
<organism evidence="11 12">
    <name type="scientific">Candidatus Aphodocola excrementigallinarum</name>
    <dbReference type="NCBI Taxonomy" id="2840670"/>
    <lineage>
        <taxon>Bacteria</taxon>
        <taxon>Bacillati</taxon>
        <taxon>Bacillota</taxon>
        <taxon>Bacilli</taxon>
        <taxon>Candidatus Aphodocola</taxon>
    </lineage>
</organism>
<evidence type="ECO:0000256" key="4">
    <source>
        <dbReference type="ARBA" id="ARBA00022679"/>
    </source>
</evidence>
<feature type="transmembrane region" description="Helical" evidence="8">
    <location>
        <begin position="38"/>
        <end position="60"/>
    </location>
</feature>
<dbReference type="EMBL" id="DVMT01000027">
    <property type="protein sequence ID" value="HIU40139.1"/>
    <property type="molecule type" value="Genomic_DNA"/>
</dbReference>
<name>A0A9D1IQL7_9FIRM</name>
<dbReference type="CDD" id="cd17546">
    <property type="entry name" value="REC_hyHK_CKI1_RcsC-like"/>
    <property type="match status" value="1"/>
</dbReference>
<comment type="caution">
    <text evidence="11">The sequence shown here is derived from an EMBL/GenBank/DDBJ whole genome shotgun (WGS) entry which is preliminary data.</text>
</comment>
<dbReference type="InterPro" id="IPR005467">
    <property type="entry name" value="His_kinase_dom"/>
</dbReference>
<keyword evidence="6" id="KW-0902">Two-component regulatory system</keyword>
<dbReference type="SMART" id="SM00388">
    <property type="entry name" value="HisKA"/>
    <property type="match status" value="1"/>
</dbReference>
<dbReference type="CDD" id="cd00082">
    <property type="entry name" value="HisKA"/>
    <property type="match status" value="1"/>
</dbReference>
<dbReference type="PANTHER" id="PTHR45339">
    <property type="entry name" value="HYBRID SIGNAL TRANSDUCTION HISTIDINE KINASE J"/>
    <property type="match status" value="1"/>
</dbReference>
<feature type="non-terminal residue" evidence="11">
    <location>
        <position position="608"/>
    </location>
</feature>
<dbReference type="GO" id="GO:0000155">
    <property type="term" value="F:phosphorelay sensor kinase activity"/>
    <property type="evidence" value="ECO:0007669"/>
    <property type="project" value="InterPro"/>
</dbReference>